<feature type="non-terminal residue" evidence="3">
    <location>
        <position position="284"/>
    </location>
</feature>
<evidence type="ECO:0008006" key="5">
    <source>
        <dbReference type="Google" id="ProtNLM"/>
    </source>
</evidence>
<evidence type="ECO:0000313" key="3">
    <source>
        <dbReference type="EMBL" id="CAL1541839.1"/>
    </source>
</evidence>
<dbReference type="PANTHER" id="PTHR31545">
    <property type="entry name" value="SEEDY PROTEIN A/C FAMILY MEMBER"/>
    <property type="match status" value="1"/>
</dbReference>
<dbReference type="AlphaFoldDB" id="A0AAV2I564"/>
<dbReference type="Pfam" id="PF11357">
    <property type="entry name" value="Spy1"/>
    <property type="match status" value="1"/>
</dbReference>
<dbReference type="Proteomes" id="UP001497497">
    <property type="component" value="Unassembled WGS sequence"/>
</dbReference>
<comment type="caution">
    <text evidence="3">The sequence shown here is derived from an EMBL/GenBank/DDBJ whole genome shotgun (WGS) entry which is preliminary data.</text>
</comment>
<dbReference type="InterPro" id="IPR020984">
    <property type="entry name" value="Speedy"/>
</dbReference>
<keyword evidence="2" id="KW-0131">Cell cycle</keyword>
<gene>
    <name evidence="3" type="ORF">GSLYS_00015445001</name>
</gene>
<keyword evidence="4" id="KW-1185">Reference proteome</keyword>
<dbReference type="EMBL" id="CAXITT010000454">
    <property type="protein sequence ID" value="CAL1541839.1"/>
    <property type="molecule type" value="Genomic_DNA"/>
</dbReference>
<organism evidence="3 4">
    <name type="scientific">Lymnaea stagnalis</name>
    <name type="common">Great pond snail</name>
    <name type="synonym">Helix stagnalis</name>
    <dbReference type="NCBI Taxonomy" id="6523"/>
    <lineage>
        <taxon>Eukaryota</taxon>
        <taxon>Metazoa</taxon>
        <taxon>Spiralia</taxon>
        <taxon>Lophotrochozoa</taxon>
        <taxon>Mollusca</taxon>
        <taxon>Gastropoda</taxon>
        <taxon>Heterobranchia</taxon>
        <taxon>Euthyneura</taxon>
        <taxon>Panpulmonata</taxon>
        <taxon>Hygrophila</taxon>
        <taxon>Lymnaeoidea</taxon>
        <taxon>Lymnaeidae</taxon>
        <taxon>Lymnaea</taxon>
    </lineage>
</organism>
<name>A0AAV2I564_LYMST</name>
<evidence type="ECO:0000313" key="4">
    <source>
        <dbReference type="Proteomes" id="UP001497497"/>
    </source>
</evidence>
<comment type="similarity">
    <text evidence="1">Belongs to the Speedy/Ringo family.</text>
</comment>
<reference evidence="3 4" key="1">
    <citation type="submission" date="2024-04" db="EMBL/GenBank/DDBJ databases">
        <authorList>
            <consortium name="Genoscope - CEA"/>
            <person name="William W."/>
        </authorList>
    </citation>
    <scope>NUCLEOTIDE SEQUENCE [LARGE SCALE GENOMIC DNA]</scope>
</reference>
<sequence length="284" mass="33629">MVSLSYFSFEDPIAEQIHSGKENRNDFEGKTYYGLCAFRDLCGDYGDGTTAQVYPRNSKGRKDKRYQPFKSVFPMTKNTNGLEMTKIPRDVFFHSMNKKQQDRIPKKSKCDGSRFVVKTKEMKDFFKLTEDTVIQNFLQMDSCKRIADKYLIAMVFAYFKRADFSLKDYTRMNFFIALYLANDVEEDEEEIKYEIFPWVLGKNWRNKYSNFLKMRDYLLKKIDFKAIISRRCCDEIMAIEPNNTLWKRERQIHHGGAIRHYMKDPEDDGFPRGPNASPHYCAEC</sequence>
<proteinExistence type="inferred from homology"/>
<evidence type="ECO:0000256" key="2">
    <source>
        <dbReference type="ARBA" id="ARBA00023306"/>
    </source>
</evidence>
<dbReference type="InterPro" id="IPR052316">
    <property type="entry name" value="Speedy-Ringo_regulator"/>
</dbReference>
<accession>A0AAV2I564</accession>
<protein>
    <recommendedName>
        <fullName evidence="5">Speedy protein A</fullName>
    </recommendedName>
</protein>
<evidence type="ECO:0000256" key="1">
    <source>
        <dbReference type="ARBA" id="ARBA00010932"/>
    </source>
</evidence>
<dbReference type="PANTHER" id="PTHR31545:SF5">
    <property type="entry name" value="SPEEDY PROTEIN A"/>
    <property type="match status" value="1"/>
</dbReference>
<dbReference type="GO" id="GO:0019901">
    <property type="term" value="F:protein kinase binding"/>
    <property type="evidence" value="ECO:0007669"/>
    <property type="project" value="InterPro"/>
</dbReference>